<reference evidence="3" key="1">
    <citation type="journal article" date="2019" name="Int. J. Syst. Evol. Microbiol.">
        <title>The Global Catalogue of Microorganisms (GCM) 10K type strain sequencing project: providing services to taxonomists for standard genome sequencing and annotation.</title>
        <authorList>
            <consortium name="The Broad Institute Genomics Platform"/>
            <consortium name="The Broad Institute Genome Sequencing Center for Infectious Disease"/>
            <person name="Wu L."/>
            <person name="Ma J."/>
        </authorList>
    </citation>
    <scope>NUCLEOTIDE SEQUENCE [LARGE SCALE GENOMIC DNA]</scope>
    <source>
        <strain evidence="3">DT43</strain>
    </source>
</reference>
<dbReference type="Proteomes" id="UP001596012">
    <property type="component" value="Unassembled WGS sequence"/>
</dbReference>
<keyword evidence="3" id="KW-1185">Reference proteome</keyword>
<evidence type="ECO:0000313" key="3">
    <source>
        <dbReference type="Proteomes" id="UP001596012"/>
    </source>
</evidence>
<sequence length="155" mass="17314">MDQPWLTFEFLLAALLLGFGVFVLRIALRERRALARLGVRGVRTSGEVVRGERREGDTIHPPQVRYKAPPIDHPNAPAEQTYRRTPLNAEQHPLQRGVPVTLRYDPRDPRRIVVIRTDSGAPGTISYSATAHLIWAIFFLLFGAVVAALAISDVL</sequence>
<feature type="transmembrane region" description="Helical" evidence="1">
    <location>
        <begin position="133"/>
        <end position="152"/>
    </location>
</feature>
<gene>
    <name evidence="2" type="ORF">ACFPH6_41560</name>
</gene>
<comment type="caution">
    <text evidence="2">The sequence shown here is derived from an EMBL/GenBank/DDBJ whole genome shotgun (WGS) entry which is preliminary data.</text>
</comment>
<keyword evidence="1" id="KW-0472">Membrane</keyword>
<keyword evidence="1" id="KW-1133">Transmembrane helix</keyword>
<proteinExistence type="predicted"/>
<organism evidence="2 3">
    <name type="scientific">Streptomyces xiangluensis</name>
    <dbReference type="NCBI Taxonomy" id="2665720"/>
    <lineage>
        <taxon>Bacteria</taxon>
        <taxon>Bacillati</taxon>
        <taxon>Actinomycetota</taxon>
        <taxon>Actinomycetes</taxon>
        <taxon>Kitasatosporales</taxon>
        <taxon>Streptomycetaceae</taxon>
        <taxon>Streptomyces</taxon>
    </lineage>
</organism>
<accession>A0ABV8Z1Z3</accession>
<evidence type="ECO:0000313" key="2">
    <source>
        <dbReference type="EMBL" id="MFC4470912.1"/>
    </source>
</evidence>
<feature type="transmembrane region" description="Helical" evidence="1">
    <location>
        <begin position="6"/>
        <end position="28"/>
    </location>
</feature>
<dbReference type="EMBL" id="JBHSFG010000087">
    <property type="protein sequence ID" value="MFC4470912.1"/>
    <property type="molecule type" value="Genomic_DNA"/>
</dbReference>
<evidence type="ECO:0000256" key="1">
    <source>
        <dbReference type="SAM" id="Phobius"/>
    </source>
</evidence>
<protein>
    <submittedName>
        <fullName evidence="2">DUF3592 domain-containing protein</fullName>
    </submittedName>
</protein>
<keyword evidence="1" id="KW-0812">Transmembrane</keyword>
<dbReference type="RefSeq" id="WP_386352367.1">
    <property type="nucleotide sequence ID" value="NZ_JBHSFG010000087.1"/>
</dbReference>
<name>A0ABV8Z1Z3_9ACTN</name>